<comment type="caution">
    <text evidence="1">The sequence shown here is derived from an EMBL/GenBank/DDBJ whole genome shotgun (WGS) entry which is preliminary data.</text>
</comment>
<proteinExistence type="predicted"/>
<protein>
    <submittedName>
        <fullName evidence="1">Uncharacterized protein</fullName>
    </submittedName>
</protein>
<dbReference type="EMBL" id="MDEN01000069">
    <property type="protein sequence ID" value="OCX11004.1"/>
    <property type="molecule type" value="Genomic_DNA"/>
</dbReference>
<reference evidence="1 2" key="1">
    <citation type="submission" date="2016-08" db="EMBL/GenBank/DDBJ databases">
        <title>Whole genome sequence of Pseudomonas graminis strain UASWS1507, a potential biological control agent for agriculture.</title>
        <authorList>
            <person name="Crovadore J."/>
            <person name="Calmin G."/>
            <person name="Chablais R."/>
            <person name="Cochard B."/>
            <person name="Lefort F."/>
        </authorList>
    </citation>
    <scope>NUCLEOTIDE SEQUENCE [LARGE SCALE GENOMIC DNA]</scope>
    <source>
        <strain evidence="1 2">UASWS1507</strain>
    </source>
</reference>
<dbReference type="OrthoDB" id="6932284at2"/>
<dbReference type="AlphaFoldDB" id="A0A1C2D8E2"/>
<name>A0A1C2D8E2_9PSED</name>
<sequence length="174" mass="19403">MIGNLSKVQERLRVYSAVPDKQFNVRSGLNPQEEAVKQKVRQYWADKSIPDVKKLEGLNINLAGFDPRKTSNRQLRDIGALLAEQGIIDGDLIGTMGGINVEFDALGKEINIDKEVNAYEFFTDHFVRLQGAIKQGNEMAKGAVVDLNTAVSVLMALEEHAKRPRERSLVNIRA</sequence>
<accession>A0A1C2D8E2</accession>
<evidence type="ECO:0000313" key="1">
    <source>
        <dbReference type="EMBL" id="OCX11004.1"/>
    </source>
</evidence>
<dbReference type="RefSeq" id="WP_065991875.1">
    <property type="nucleotide sequence ID" value="NZ_MDEN01000069.1"/>
</dbReference>
<gene>
    <name evidence="1" type="ORF">BBI10_22570</name>
</gene>
<evidence type="ECO:0000313" key="2">
    <source>
        <dbReference type="Proteomes" id="UP000095143"/>
    </source>
</evidence>
<organism evidence="1 2">
    <name type="scientific">Pseudomonas graminis</name>
    <dbReference type="NCBI Taxonomy" id="158627"/>
    <lineage>
        <taxon>Bacteria</taxon>
        <taxon>Pseudomonadati</taxon>
        <taxon>Pseudomonadota</taxon>
        <taxon>Gammaproteobacteria</taxon>
        <taxon>Pseudomonadales</taxon>
        <taxon>Pseudomonadaceae</taxon>
        <taxon>Pseudomonas</taxon>
    </lineage>
</organism>
<dbReference type="Proteomes" id="UP000095143">
    <property type="component" value="Unassembled WGS sequence"/>
</dbReference>